<dbReference type="SUPFAM" id="SSF53335">
    <property type="entry name" value="S-adenosyl-L-methionine-dependent methyltransferases"/>
    <property type="match status" value="1"/>
</dbReference>
<keyword evidence="3" id="KW-1185">Reference proteome</keyword>
<dbReference type="InterPro" id="IPR029063">
    <property type="entry name" value="SAM-dependent_MTases_sf"/>
</dbReference>
<protein>
    <submittedName>
        <fullName evidence="2">Class I SAM-dependent methyltransferase</fullName>
    </submittedName>
</protein>
<dbReference type="GO" id="GO:0032259">
    <property type="term" value="P:methylation"/>
    <property type="evidence" value="ECO:0007669"/>
    <property type="project" value="UniProtKB-KW"/>
</dbReference>
<gene>
    <name evidence="2" type="ORF">H5985_05360</name>
</gene>
<dbReference type="CDD" id="cd02440">
    <property type="entry name" value="AdoMet_MTases"/>
    <property type="match status" value="1"/>
</dbReference>
<accession>A0ABS2GUV2</accession>
<dbReference type="InterPro" id="IPR013216">
    <property type="entry name" value="Methyltransf_11"/>
</dbReference>
<evidence type="ECO:0000313" key="2">
    <source>
        <dbReference type="EMBL" id="MBM6928697.1"/>
    </source>
</evidence>
<dbReference type="GO" id="GO:0008168">
    <property type="term" value="F:methyltransferase activity"/>
    <property type="evidence" value="ECO:0007669"/>
    <property type="project" value="UniProtKB-KW"/>
</dbReference>
<proteinExistence type="predicted"/>
<evidence type="ECO:0000259" key="1">
    <source>
        <dbReference type="Pfam" id="PF08241"/>
    </source>
</evidence>
<comment type="caution">
    <text evidence="2">The sequence shown here is derived from an EMBL/GenBank/DDBJ whole genome shotgun (WGS) entry which is preliminary data.</text>
</comment>
<reference evidence="2 3" key="1">
    <citation type="journal article" date="2021" name="Sci. Rep.">
        <title>The distribution of antibiotic resistance genes in chicken gut microbiota commensals.</title>
        <authorList>
            <person name="Juricova H."/>
            <person name="Matiasovicova J."/>
            <person name="Kubasova T."/>
            <person name="Cejkova D."/>
            <person name="Rychlik I."/>
        </authorList>
    </citation>
    <scope>NUCLEOTIDE SEQUENCE [LARGE SCALE GENOMIC DNA]</scope>
    <source>
        <strain evidence="2 3">An562</strain>
    </source>
</reference>
<sequence>MPLLSNFFSTAAGLLVRRWEAAQMDALLAECSGDNALQLGAPYGSLLRNAPHESRILAVQRSFPDNVGECAKLRLNYENLPFREASFDLVVCAHASEWVTDSGQFFNEIFRVLAPEGRLIVLSFNPWGPWCVRKKDKLINLSADIHFKPLSVAEVKSQCQPHAIVDRGRFGVYCPSLSDNPQKLARWGWCEKAGDRWWPALSNVYMLSAIKKEEKPSLIGKLMPQGAMLKKGWGGQTVATRNQVQQ</sequence>
<keyword evidence="2" id="KW-0489">Methyltransferase</keyword>
<evidence type="ECO:0000313" key="3">
    <source>
        <dbReference type="Proteomes" id="UP000777002"/>
    </source>
</evidence>
<keyword evidence="2" id="KW-0808">Transferase</keyword>
<dbReference type="Gene3D" id="3.40.50.150">
    <property type="entry name" value="Vaccinia Virus protein VP39"/>
    <property type="match status" value="1"/>
</dbReference>
<dbReference type="Proteomes" id="UP000777002">
    <property type="component" value="Unassembled WGS sequence"/>
</dbReference>
<dbReference type="RefSeq" id="WP_205050286.1">
    <property type="nucleotide sequence ID" value="NZ_JACJKX010000008.1"/>
</dbReference>
<dbReference type="Pfam" id="PF08241">
    <property type="entry name" value="Methyltransf_11"/>
    <property type="match status" value="1"/>
</dbReference>
<feature type="domain" description="Methyltransferase type 11" evidence="1">
    <location>
        <begin position="70"/>
        <end position="121"/>
    </location>
</feature>
<name>A0ABS2GUV2_9BURK</name>
<organism evidence="2 3">
    <name type="scientific">Parasutterella secunda</name>
    <dbReference type="NCBI Taxonomy" id="626947"/>
    <lineage>
        <taxon>Bacteria</taxon>
        <taxon>Pseudomonadati</taxon>
        <taxon>Pseudomonadota</taxon>
        <taxon>Betaproteobacteria</taxon>
        <taxon>Burkholderiales</taxon>
        <taxon>Sutterellaceae</taxon>
        <taxon>Parasutterella</taxon>
    </lineage>
</organism>
<dbReference type="EMBL" id="JACJKX010000008">
    <property type="protein sequence ID" value="MBM6928697.1"/>
    <property type="molecule type" value="Genomic_DNA"/>
</dbReference>